<comment type="caution">
    <text evidence="7">The sequence shown here is derived from an EMBL/GenBank/DDBJ whole genome shotgun (WGS) entry which is preliminary data.</text>
</comment>
<feature type="transmembrane region" description="Helical" evidence="6">
    <location>
        <begin position="20"/>
        <end position="51"/>
    </location>
</feature>
<feature type="transmembrane region" description="Helical" evidence="6">
    <location>
        <begin position="63"/>
        <end position="81"/>
    </location>
</feature>
<evidence type="ECO:0000313" key="7">
    <source>
        <dbReference type="EMBL" id="GED06844.1"/>
    </source>
</evidence>
<evidence type="ECO:0000256" key="1">
    <source>
        <dbReference type="ARBA" id="ARBA00004651"/>
    </source>
</evidence>
<keyword evidence="2" id="KW-1003">Cell membrane</keyword>
<dbReference type="Gene3D" id="1.20.1250.20">
    <property type="entry name" value="MFS general substrate transporter like domains"/>
    <property type="match status" value="2"/>
</dbReference>
<keyword evidence="5 6" id="KW-0472">Membrane</keyword>
<feature type="transmembrane region" description="Helical" evidence="6">
    <location>
        <begin position="248"/>
        <end position="266"/>
    </location>
</feature>
<feature type="transmembrane region" description="Helical" evidence="6">
    <location>
        <begin position="278"/>
        <end position="298"/>
    </location>
</feature>
<dbReference type="EMBL" id="BJNY01000013">
    <property type="protein sequence ID" value="GED06844.1"/>
    <property type="molecule type" value="Genomic_DNA"/>
</dbReference>
<dbReference type="InterPro" id="IPR036259">
    <property type="entry name" value="MFS_trans_sf"/>
</dbReference>
<evidence type="ECO:0000313" key="8">
    <source>
        <dbReference type="Proteomes" id="UP000316612"/>
    </source>
</evidence>
<dbReference type="InterPro" id="IPR011701">
    <property type="entry name" value="MFS"/>
</dbReference>
<keyword evidence="4 6" id="KW-1133">Transmembrane helix</keyword>
<evidence type="ECO:0000256" key="5">
    <source>
        <dbReference type="ARBA" id="ARBA00023136"/>
    </source>
</evidence>
<dbReference type="PANTHER" id="PTHR23513:SF6">
    <property type="entry name" value="MAJOR FACILITATOR SUPERFAMILY ASSOCIATED DOMAIN-CONTAINING PROTEIN"/>
    <property type="match status" value="1"/>
</dbReference>
<organism evidence="7 8">
    <name type="scientific">Glutamicibacter uratoxydans</name>
    <name type="common">Arthrobacter uratoxydans</name>
    <dbReference type="NCBI Taxonomy" id="43667"/>
    <lineage>
        <taxon>Bacteria</taxon>
        <taxon>Bacillati</taxon>
        <taxon>Actinomycetota</taxon>
        <taxon>Actinomycetes</taxon>
        <taxon>Micrococcales</taxon>
        <taxon>Micrococcaceae</taxon>
        <taxon>Glutamicibacter</taxon>
    </lineage>
</organism>
<comment type="subcellular location">
    <subcellularLocation>
        <location evidence="1">Cell membrane</location>
        <topology evidence="1">Multi-pass membrane protein</topology>
    </subcellularLocation>
</comment>
<accession>A0A4Y4DSH0</accession>
<evidence type="ECO:0000256" key="3">
    <source>
        <dbReference type="ARBA" id="ARBA00022692"/>
    </source>
</evidence>
<feature type="transmembrane region" description="Helical" evidence="6">
    <location>
        <begin position="370"/>
        <end position="391"/>
    </location>
</feature>
<dbReference type="RefSeq" id="WP_170184195.1">
    <property type="nucleotide sequence ID" value="NZ_BJNY01000013.1"/>
</dbReference>
<feature type="transmembrane region" description="Helical" evidence="6">
    <location>
        <begin position="212"/>
        <end position="236"/>
    </location>
</feature>
<gene>
    <name evidence="7" type="ORF">AUR04nite_23760</name>
</gene>
<sequence>MASNAADAAGRGLSDFTLEMLFVVTLSASAFQMGLLNALGSVAFVVATIPAGYLVDKISALRILRLGLGAKVVLLACLLMLTVTQTLNIAVGLVLATLLGFCNVFSETSQVAAVPEVDRGRKSLGALIARLAAADQAIGIIIPAVAGTLFALLGAAPLLAASLTLALAALGLAYAIHRARDPHKDAPAVDASLRGDVSFFGGVRYLFSNRTLVALTFSVMFCNLGLAIGSAVEGIFVVNELQFGAQGYGVYAAVGGIGGLIGAAVSSRLAQRFTPVQLAVPSVAGQIVFSGFVLLANFTDRHWAMILLVVHALGWGVVVIVFNIAVSTWVVEVTPEDLLGRLLSARRLFTFGVVPLGGLLGGYLGSTFGIYIALAAWVGSSLMGLLCFAVFKPRSFDSQLDDQTEAVAE</sequence>
<evidence type="ECO:0000256" key="6">
    <source>
        <dbReference type="SAM" id="Phobius"/>
    </source>
</evidence>
<dbReference type="PANTHER" id="PTHR23513">
    <property type="entry name" value="INTEGRAL MEMBRANE EFFLUX PROTEIN-RELATED"/>
    <property type="match status" value="1"/>
</dbReference>
<keyword evidence="3 6" id="KW-0812">Transmembrane</keyword>
<proteinExistence type="predicted"/>
<dbReference type="SUPFAM" id="SSF103473">
    <property type="entry name" value="MFS general substrate transporter"/>
    <property type="match status" value="1"/>
</dbReference>
<dbReference type="Pfam" id="PF07690">
    <property type="entry name" value="MFS_1"/>
    <property type="match status" value="1"/>
</dbReference>
<name>A0A4Y4DSH0_GLUUR</name>
<dbReference type="GO" id="GO:0005886">
    <property type="term" value="C:plasma membrane"/>
    <property type="evidence" value="ECO:0007669"/>
    <property type="project" value="UniProtKB-SubCell"/>
</dbReference>
<dbReference type="Proteomes" id="UP000316612">
    <property type="component" value="Unassembled WGS sequence"/>
</dbReference>
<protein>
    <submittedName>
        <fullName evidence="7">MFS transporter</fullName>
    </submittedName>
</protein>
<feature type="transmembrane region" description="Helical" evidence="6">
    <location>
        <begin position="127"/>
        <end position="152"/>
    </location>
</feature>
<evidence type="ECO:0000256" key="2">
    <source>
        <dbReference type="ARBA" id="ARBA00022475"/>
    </source>
</evidence>
<feature type="transmembrane region" description="Helical" evidence="6">
    <location>
        <begin position="158"/>
        <end position="176"/>
    </location>
</feature>
<dbReference type="AlphaFoldDB" id="A0A4Y4DSH0"/>
<dbReference type="GO" id="GO:0022857">
    <property type="term" value="F:transmembrane transporter activity"/>
    <property type="evidence" value="ECO:0007669"/>
    <property type="project" value="InterPro"/>
</dbReference>
<feature type="transmembrane region" description="Helical" evidence="6">
    <location>
        <begin position="347"/>
        <end position="364"/>
    </location>
</feature>
<keyword evidence="8" id="KW-1185">Reference proteome</keyword>
<feature type="transmembrane region" description="Helical" evidence="6">
    <location>
        <begin position="87"/>
        <end position="106"/>
    </location>
</feature>
<feature type="transmembrane region" description="Helical" evidence="6">
    <location>
        <begin position="304"/>
        <end position="326"/>
    </location>
</feature>
<reference evidence="7 8" key="1">
    <citation type="submission" date="2019-06" db="EMBL/GenBank/DDBJ databases">
        <title>Whole genome shotgun sequence of Glutamicibacter uratoxydans NBRC 15515.</title>
        <authorList>
            <person name="Hosoyama A."/>
            <person name="Uohara A."/>
            <person name="Ohji S."/>
            <person name="Ichikawa N."/>
        </authorList>
    </citation>
    <scope>NUCLEOTIDE SEQUENCE [LARGE SCALE GENOMIC DNA]</scope>
    <source>
        <strain evidence="7 8">NBRC 15515</strain>
    </source>
</reference>
<evidence type="ECO:0000256" key="4">
    <source>
        <dbReference type="ARBA" id="ARBA00022989"/>
    </source>
</evidence>